<dbReference type="EnsemblPlants" id="Zm00001eb020670_T001">
    <property type="protein sequence ID" value="Zm00001eb020670_P001"/>
    <property type="gene ID" value="Zm00001eb020670"/>
</dbReference>
<organism evidence="2 3">
    <name type="scientific">Zea mays</name>
    <name type="common">Maize</name>
    <dbReference type="NCBI Taxonomy" id="4577"/>
    <lineage>
        <taxon>Eukaryota</taxon>
        <taxon>Viridiplantae</taxon>
        <taxon>Streptophyta</taxon>
        <taxon>Embryophyta</taxon>
        <taxon>Tracheophyta</taxon>
        <taxon>Spermatophyta</taxon>
        <taxon>Magnoliopsida</taxon>
        <taxon>Liliopsida</taxon>
        <taxon>Poales</taxon>
        <taxon>Poaceae</taxon>
        <taxon>PACMAD clade</taxon>
        <taxon>Panicoideae</taxon>
        <taxon>Andropogonodae</taxon>
        <taxon>Andropogoneae</taxon>
        <taxon>Tripsacinae</taxon>
        <taxon>Zea</taxon>
    </lineage>
</organism>
<protein>
    <submittedName>
        <fullName evidence="2">Uncharacterized protein</fullName>
    </submittedName>
</protein>
<dbReference type="Gramene" id="Zm00001eb020670_T001">
    <property type="protein sequence ID" value="Zm00001eb020670_P001"/>
    <property type="gene ID" value="Zm00001eb020670"/>
</dbReference>
<evidence type="ECO:0000256" key="1">
    <source>
        <dbReference type="SAM" id="MobiDB-lite"/>
    </source>
</evidence>
<dbReference type="InParanoid" id="A0A804LM42"/>
<dbReference type="Proteomes" id="UP000007305">
    <property type="component" value="Chromosome 1"/>
</dbReference>
<accession>A0A804LM42</accession>
<sequence>MVLSPFTVGTTLGRGWMGRHRPIVKTYKKSTEKVRKAPATTTTSKNQCRRPYLTCGRRRHPIPVGHLRASVSLSTWWLSSPSAASACAAVKIIVTASRASCTRTAASSPAIVSTFCLGFHVRHIIAAGHKVELVRQTETAAMKPTVGATRGAPFTPQSRSPHASWRVVVQPRPRRGSNYHICVMDKGGGGIGEGGAPSEGWEISGRKKSVPYVLGKAGERGKGTALKDDERRHFSEVQVVPGGGYRVGVSHAGEPSETSFAHRPAPK</sequence>
<evidence type="ECO:0000313" key="2">
    <source>
        <dbReference type="EnsemblPlants" id="Zm00001eb020670_P001"/>
    </source>
</evidence>
<dbReference type="AlphaFoldDB" id="A0A804LM42"/>
<proteinExistence type="predicted"/>
<reference evidence="2" key="3">
    <citation type="submission" date="2021-05" db="UniProtKB">
        <authorList>
            <consortium name="EnsemblPlants"/>
        </authorList>
    </citation>
    <scope>IDENTIFICATION</scope>
    <source>
        <strain evidence="2">cv. B73</strain>
    </source>
</reference>
<keyword evidence="3" id="KW-1185">Reference proteome</keyword>
<name>A0A804LM42_MAIZE</name>
<reference evidence="2" key="2">
    <citation type="submission" date="2019-07" db="EMBL/GenBank/DDBJ databases">
        <authorList>
            <person name="Seetharam A."/>
            <person name="Woodhouse M."/>
            <person name="Cannon E."/>
        </authorList>
    </citation>
    <scope>NUCLEOTIDE SEQUENCE [LARGE SCALE GENOMIC DNA]</scope>
    <source>
        <strain evidence="2">cv. B73</strain>
    </source>
</reference>
<evidence type="ECO:0000313" key="3">
    <source>
        <dbReference type="Proteomes" id="UP000007305"/>
    </source>
</evidence>
<feature type="region of interest" description="Disordered" evidence="1">
    <location>
        <begin position="243"/>
        <end position="267"/>
    </location>
</feature>
<reference evidence="3" key="1">
    <citation type="submission" date="2015-12" db="EMBL/GenBank/DDBJ databases">
        <title>Update maize B73 reference genome by single molecule sequencing technologies.</title>
        <authorList>
            <consortium name="Maize Genome Sequencing Project"/>
            <person name="Ware D."/>
        </authorList>
    </citation>
    <scope>NUCLEOTIDE SEQUENCE [LARGE SCALE GENOMIC DNA]</scope>
    <source>
        <strain evidence="3">cv. B73</strain>
    </source>
</reference>